<evidence type="ECO:0000256" key="2">
    <source>
        <dbReference type="ARBA" id="ARBA00022553"/>
    </source>
</evidence>
<dbReference type="InterPro" id="IPR011006">
    <property type="entry name" value="CheY-like_superfamily"/>
</dbReference>
<dbReference type="RefSeq" id="WP_256193722.1">
    <property type="nucleotide sequence ID" value="NZ_AP027742.1"/>
</dbReference>
<feature type="modified residue" description="4-aspartylphosphate" evidence="4">
    <location>
        <position position="81"/>
    </location>
</feature>
<dbReference type="Gene3D" id="1.10.10.10">
    <property type="entry name" value="Winged helix-like DNA-binding domain superfamily/Winged helix DNA-binding domain"/>
    <property type="match status" value="1"/>
</dbReference>
<evidence type="ECO:0000256" key="1">
    <source>
        <dbReference type="ARBA" id="ARBA00018672"/>
    </source>
</evidence>
<evidence type="ECO:0000313" key="8">
    <source>
        <dbReference type="Proteomes" id="UP001305815"/>
    </source>
</evidence>
<dbReference type="PANTHER" id="PTHR44591">
    <property type="entry name" value="STRESS RESPONSE REGULATOR PROTEIN 1"/>
    <property type="match status" value="1"/>
</dbReference>
<dbReference type="InterPro" id="IPR001789">
    <property type="entry name" value="Sig_transdc_resp-reg_receiver"/>
</dbReference>
<evidence type="ECO:0000256" key="4">
    <source>
        <dbReference type="PROSITE-ProRule" id="PRU00169"/>
    </source>
</evidence>
<dbReference type="InterPro" id="IPR005561">
    <property type="entry name" value="ANTAR"/>
</dbReference>
<evidence type="ECO:0000259" key="6">
    <source>
        <dbReference type="PROSITE" id="PS50921"/>
    </source>
</evidence>
<dbReference type="SUPFAM" id="SSF52172">
    <property type="entry name" value="CheY-like"/>
    <property type="match status" value="1"/>
</dbReference>
<dbReference type="PROSITE" id="PS50921">
    <property type="entry name" value="ANTAR"/>
    <property type="match status" value="1"/>
</dbReference>
<gene>
    <name evidence="7" type="ORF">Lac1_25650</name>
</gene>
<sequence length="221" mass="24864">MYTLDWFKGRQKVGNKELIDLKTAGEREKLKVFIAEDEVIILESFKLMVKRMGYLVAGYATGGKEALKQIREISPDLILMDINLPGMDGLTVLEKVNQDQIIPAIIVSGEFSDKLIDRANEIGVFGYLIKPIDEKQLEIAIKVALNRYAEFHHIMVQNGNLTSALKERKLVERAKGILMDQFGLKESDAMKSLQKKSRDSNKKISVVAEEIIEKASILGGR</sequence>
<dbReference type="Gene3D" id="3.40.50.2300">
    <property type="match status" value="1"/>
</dbReference>
<dbReference type="InterPro" id="IPR036388">
    <property type="entry name" value="WH-like_DNA-bd_sf"/>
</dbReference>
<dbReference type="SMART" id="SM01012">
    <property type="entry name" value="ANTAR"/>
    <property type="match status" value="1"/>
</dbReference>
<dbReference type="InterPro" id="IPR008327">
    <property type="entry name" value="Sig_transdc_resp-reg_antiterm"/>
</dbReference>
<dbReference type="PIRSF" id="PIRSF036382">
    <property type="entry name" value="RR_antiterm"/>
    <property type="match status" value="1"/>
</dbReference>
<evidence type="ECO:0000256" key="3">
    <source>
        <dbReference type="ARBA" id="ARBA00024867"/>
    </source>
</evidence>
<proteinExistence type="predicted"/>
<protein>
    <recommendedName>
        <fullName evidence="1">Stage 0 sporulation protein A homolog</fullName>
    </recommendedName>
</protein>
<dbReference type="EMBL" id="AP027742">
    <property type="protein sequence ID" value="BDZ78382.1"/>
    <property type="molecule type" value="Genomic_DNA"/>
</dbReference>
<keyword evidence="2 4" id="KW-0597">Phosphoprotein</keyword>
<dbReference type="PROSITE" id="PS50110">
    <property type="entry name" value="RESPONSE_REGULATORY"/>
    <property type="match status" value="1"/>
</dbReference>
<keyword evidence="8" id="KW-1185">Reference proteome</keyword>
<dbReference type="Pfam" id="PF03861">
    <property type="entry name" value="ANTAR"/>
    <property type="match status" value="1"/>
</dbReference>
<reference evidence="8" key="1">
    <citation type="journal article" date="2023" name="Int. J. Syst. Evol. Microbiol.">
        <title>Claveliimonas bilis gen. nov., sp. nov., deoxycholic acid-producing bacteria isolated from human faeces, and reclassification of Sellimonas monacensis Zenner et al. 2021 as Claveliimonas monacensis comb. nov.</title>
        <authorList>
            <person name="Hisatomi A."/>
            <person name="Kastawa N.W.E.P.G."/>
            <person name="Song I."/>
            <person name="Ohkuma M."/>
            <person name="Fukiya S."/>
            <person name="Sakamoto M."/>
        </authorList>
    </citation>
    <scope>NUCLEOTIDE SEQUENCE [LARGE SCALE GENOMIC DNA]</scope>
    <source>
        <strain evidence="8">12BBH14</strain>
    </source>
</reference>
<dbReference type="SMART" id="SM00448">
    <property type="entry name" value="REC"/>
    <property type="match status" value="1"/>
</dbReference>
<evidence type="ECO:0000259" key="5">
    <source>
        <dbReference type="PROSITE" id="PS50110"/>
    </source>
</evidence>
<accession>A0ABM8I5I9</accession>
<dbReference type="InterPro" id="IPR050595">
    <property type="entry name" value="Bact_response_regulator"/>
</dbReference>
<feature type="domain" description="Response regulatory" evidence="5">
    <location>
        <begin position="31"/>
        <end position="145"/>
    </location>
</feature>
<comment type="function">
    <text evidence="3">May play the central regulatory role in sporulation. It may be an element of the effector pathway responsible for the activation of sporulation genes in response to nutritional stress. Spo0A may act in concert with spo0H (a sigma factor) to control the expression of some genes that are critical to the sporulation process.</text>
</comment>
<name>A0ABM8I5I9_9FIRM</name>
<feature type="domain" description="ANTAR" evidence="6">
    <location>
        <begin position="151"/>
        <end position="212"/>
    </location>
</feature>
<dbReference type="Pfam" id="PF00072">
    <property type="entry name" value="Response_reg"/>
    <property type="match status" value="1"/>
</dbReference>
<organism evidence="7 8">
    <name type="scientific">Claveliimonas bilis</name>
    <dbReference type="NCBI Taxonomy" id="3028070"/>
    <lineage>
        <taxon>Bacteria</taxon>
        <taxon>Bacillati</taxon>
        <taxon>Bacillota</taxon>
        <taxon>Clostridia</taxon>
        <taxon>Lachnospirales</taxon>
        <taxon>Lachnospiraceae</taxon>
        <taxon>Claveliimonas</taxon>
    </lineage>
</organism>
<evidence type="ECO:0000313" key="7">
    <source>
        <dbReference type="EMBL" id="BDZ78382.1"/>
    </source>
</evidence>
<dbReference type="PANTHER" id="PTHR44591:SF3">
    <property type="entry name" value="RESPONSE REGULATORY DOMAIN-CONTAINING PROTEIN"/>
    <property type="match status" value="1"/>
</dbReference>
<dbReference type="Proteomes" id="UP001305815">
    <property type="component" value="Chromosome"/>
</dbReference>